<comment type="caution">
    <text evidence="3">The sequence shown here is derived from an EMBL/GenBank/DDBJ whole genome shotgun (WGS) entry which is preliminary data.</text>
</comment>
<evidence type="ECO:0000313" key="3">
    <source>
        <dbReference type="EMBL" id="RGI95790.1"/>
    </source>
</evidence>
<sequence length="83" mass="9457">MPDTRNNGNSRPSTRAKNKNNSKNYDRLYPFVKKGGKEEIKRAAAAAEENLNEYIVSSIYQRMEREGRSHMAPPGELEDSQVD</sequence>
<reference evidence="2" key="2">
    <citation type="submission" date="2022-01" db="EMBL/GenBank/DDBJ databases">
        <title>Novel bile acid biosynthetic pathways are enriched in the microbiome of centenarians.</title>
        <authorList>
            <person name="Sato Y."/>
            <person name="Atarashi K."/>
            <person name="Plichta R.D."/>
            <person name="Arai Y."/>
            <person name="Sasajima S."/>
            <person name="Kearney M.S."/>
            <person name="Suda W."/>
            <person name="Takeshita K."/>
            <person name="Sasaki T."/>
            <person name="Okamoto S."/>
            <person name="Skelly N.A."/>
            <person name="Okamura Y."/>
            <person name="Vlamakis H."/>
            <person name="Li Y."/>
            <person name="Tanoue T."/>
            <person name="Takei H."/>
            <person name="Nittono H."/>
            <person name="Narushima S."/>
            <person name="Irie J."/>
            <person name="Itoh H."/>
            <person name="Moriya K."/>
            <person name="Sugiura Y."/>
            <person name="Suematsu M."/>
            <person name="Moritoki N."/>
            <person name="Shibata S."/>
            <person name="Littman R.D."/>
            <person name="Fischbach A.M."/>
            <person name="Uwamino Y."/>
            <person name="Inoue T."/>
            <person name="Honda A."/>
            <person name="Hattori M."/>
            <person name="Murai T."/>
            <person name="Xavier J.R."/>
            <person name="Hirose N."/>
            <person name="Honda K."/>
        </authorList>
    </citation>
    <scope>NUCLEOTIDE SEQUENCE</scope>
    <source>
        <strain evidence="2">CE91-St55</strain>
    </source>
</reference>
<dbReference type="Proteomes" id="UP000263014">
    <property type="component" value="Unassembled WGS sequence"/>
</dbReference>
<feature type="compositionally biased region" description="Polar residues" evidence="1">
    <location>
        <begin position="1"/>
        <end position="13"/>
    </location>
</feature>
<evidence type="ECO:0000313" key="6">
    <source>
        <dbReference type="Proteomes" id="UP000263014"/>
    </source>
</evidence>
<name>A0A174XUI9_9FIRM</name>
<evidence type="ECO:0000313" key="2">
    <source>
        <dbReference type="EMBL" id="GKH04696.1"/>
    </source>
</evidence>
<reference evidence="5 6" key="1">
    <citation type="submission" date="2018-08" db="EMBL/GenBank/DDBJ databases">
        <title>A genome reference for cultivated species of the human gut microbiota.</title>
        <authorList>
            <person name="Zou Y."/>
            <person name="Xue W."/>
            <person name="Luo G."/>
        </authorList>
    </citation>
    <scope>NUCLEOTIDE SEQUENCE [LARGE SCALE GENOMIC DNA]</scope>
    <source>
        <strain evidence="4 5">TF05-11AC</strain>
        <strain evidence="3 6">TM09-12</strain>
    </source>
</reference>
<dbReference type="EMBL" id="QSON01000028">
    <property type="protein sequence ID" value="RGI95790.1"/>
    <property type="molecule type" value="Genomic_DNA"/>
</dbReference>
<dbReference type="EMBL" id="BQNJ01000003">
    <property type="protein sequence ID" value="GKH04696.1"/>
    <property type="molecule type" value="Genomic_DNA"/>
</dbReference>
<accession>A0A174XUI9</accession>
<dbReference type="RefSeq" id="WP_055652445.1">
    <property type="nucleotide sequence ID" value="NZ_BQNJ01000003.1"/>
</dbReference>
<feature type="region of interest" description="Disordered" evidence="1">
    <location>
        <begin position="1"/>
        <end position="27"/>
    </location>
</feature>
<evidence type="ECO:0000256" key="1">
    <source>
        <dbReference type="SAM" id="MobiDB-lite"/>
    </source>
</evidence>
<proteinExistence type="predicted"/>
<dbReference type="Proteomes" id="UP000261257">
    <property type="component" value="Unassembled WGS sequence"/>
</dbReference>
<dbReference type="EMBL" id="QSSQ01000044">
    <property type="protein sequence ID" value="RGL95797.1"/>
    <property type="molecule type" value="Genomic_DNA"/>
</dbReference>
<protein>
    <submittedName>
        <fullName evidence="3">Uncharacterized protein</fullName>
    </submittedName>
</protein>
<dbReference type="Proteomes" id="UP001055091">
    <property type="component" value="Unassembled WGS sequence"/>
</dbReference>
<gene>
    <name evidence="2" type="ORF">CE91St55_66770</name>
    <name evidence="4" type="ORF">DXC39_27560</name>
    <name evidence="3" type="ORF">DXD79_31335</name>
</gene>
<evidence type="ECO:0000313" key="4">
    <source>
        <dbReference type="EMBL" id="RGL95797.1"/>
    </source>
</evidence>
<organism evidence="3 6">
    <name type="scientific">Hungatella hathewayi</name>
    <dbReference type="NCBI Taxonomy" id="154046"/>
    <lineage>
        <taxon>Bacteria</taxon>
        <taxon>Bacillati</taxon>
        <taxon>Bacillota</taxon>
        <taxon>Clostridia</taxon>
        <taxon>Lachnospirales</taxon>
        <taxon>Lachnospiraceae</taxon>
        <taxon>Hungatella</taxon>
    </lineage>
</organism>
<evidence type="ECO:0000313" key="5">
    <source>
        <dbReference type="Proteomes" id="UP000261257"/>
    </source>
</evidence>
<dbReference type="AlphaFoldDB" id="A0A174XUI9"/>